<organism evidence="1 2">
    <name type="scientific">Chromobacterium aquaticum</name>
    <dbReference type="NCBI Taxonomy" id="467180"/>
    <lineage>
        <taxon>Bacteria</taxon>
        <taxon>Pseudomonadati</taxon>
        <taxon>Pseudomonadota</taxon>
        <taxon>Betaproteobacteria</taxon>
        <taxon>Neisseriales</taxon>
        <taxon>Chromobacteriaceae</taxon>
        <taxon>Chromobacterium</taxon>
    </lineage>
</organism>
<dbReference type="PANTHER" id="PTHR30164">
    <property type="entry name" value="MTFA PEPTIDASE"/>
    <property type="match status" value="1"/>
</dbReference>
<dbReference type="InterPro" id="IPR024079">
    <property type="entry name" value="MetalloPept_cat_dom_sf"/>
</dbReference>
<dbReference type="PANTHER" id="PTHR30164:SF2">
    <property type="entry name" value="PROTEIN MTFA"/>
    <property type="match status" value="1"/>
</dbReference>
<accession>A0ABV8ZYP6</accession>
<reference evidence="2" key="1">
    <citation type="journal article" date="2019" name="Int. J. Syst. Evol. Microbiol.">
        <title>The Global Catalogue of Microorganisms (GCM) 10K type strain sequencing project: providing services to taxonomists for standard genome sequencing and annotation.</title>
        <authorList>
            <consortium name="The Broad Institute Genomics Platform"/>
            <consortium name="The Broad Institute Genome Sequencing Center for Infectious Disease"/>
            <person name="Wu L."/>
            <person name="Ma J."/>
        </authorList>
    </citation>
    <scope>NUCLEOTIDE SEQUENCE [LARGE SCALE GENOMIC DNA]</scope>
    <source>
        <strain evidence="2">CGMCC 4.7608</strain>
    </source>
</reference>
<sequence length="274" mass="30887">MRDDKTEREFMVIDWIRRVLAGKTAPETVAVLREQLARMPLLVGLDSEEKQRLSELAGWVLRGKNFSGQDGARLSPRACASVALQMALPAMNLGKEALEGWSDVVLYPSPFVARDIWMDGIGLQHESESVLIGQARQDGPVILSLPDARASEQLDGWNVVIHEIAHKLDMLNGIANGSPPLHKGMNQTQWSRVWSQGYRQLCRMLDRGVDPDWLDPYAAENPAEYFAVLSEAFFELPHHLRLDLPEIYEQLKLFYRQDPAGRLPEPAWEPAPEA</sequence>
<dbReference type="CDD" id="cd20169">
    <property type="entry name" value="Peptidase_M90_mtfA"/>
    <property type="match status" value="1"/>
</dbReference>
<name>A0ABV8ZYP6_9NEIS</name>
<dbReference type="Gene3D" id="1.10.472.150">
    <property type="entry name" value="Glucose-regulated metallo-peptidase M90, N-terminal domain"/>
    <property type="match status" value="1"/>
</dbReference>
<dbReference type="EMBL" id="JBHSEK010000028">
    <property type="protein sequence ID" value="MFC4492424.1"/>
    <property type="molecule type" value="Genomic_DNA"/>
</dbReference>
<proteinExistence type="predicted"/>
<dbReference type="InterPro" id="IPR010384">
    <property type="entry name" value="MtfA_fam"/>
</dbReference>
<dbReference type="InterPro" id="IPR042252">
    <property type="entry name" value="MtfA_N"/>
</dbReference>
<keyword evidence="2" id="KW-1185">Reference proteome</keyword>
<dbReference type="Gene3D" id="3.40.390.10">
    <property type="entry name" value="Collagenase (Catalytic Domain)"/>
    <property type="match status" value="1"/>
</dbReference>
<dbReference type="Proteomes" id="UP001595999">
    <property type="component" value="Unassembled WGS sequence"/>
</dbReference>
<comment type="caution">
    <text evidence="1">The sequence shown here is derived from an EMBL/GenBank/DDBJ whole genome shotgun (WGS) entry which is preliminary data.</text>
</comment>
<dbReference type="RefSeq" id="WP_231464078.1">
    <property type="nucleotide sequence ID" value="NZ_JAJOHW010000119.1"/>
</dbReference>
<evidence type="ECO:0000313" key="1">
    <source>
        <dbReference type="EMBL" id="MFC4492424.1"/>
    </source>
</evidence>
<dbReference type="SUPFAM" id="SSF55486">
    <property type="entry name" value="Metalloproteases ('zincins'), catalytic domain"/>
    <property type="match status" value="1"/>
</dbReference>
<protein>
    <submittedName>
        <fullName evidence="1">Zinc-dependent peptidase</fullName>
    </submittedName>
</protein>
<gene>
    <name evidence="1" type="ORF">ACFO0R_22670</name>
</gene>
<dbReference type="Pfam" id="PF06167">
    <property type="entry name" value="Peptidase_M90"/>
    <property type="match status" value="1"/>
</dbReference>
<evidence type="ECO:0000313" key="2">
    <source>
        <dbReference type="Proteomes" id="UP001595999"/>
    </source>
</evidence>